<dbReference type="EMBL" id="JAVFKM010000040">
    <property type="protein sequence ID" value="MEF3119235.1"/>
    <property type="molecule type" value="Genomic_DNA"/>
</dbReference>
<evidence type="ECO:0000313" key="2">
    <source>
        <dbReference type="EMBL" id="MEF3119235.1"/>
    </source>
</evidence>
<evidence type="ECO:0008006" key="4">
    <source>
        <dbReference type="Google" id="ProtNLM"/>
    </source>
</evidence>
<keyword evidence="1" id="KW-1133">Transmembrane helix</keyword>
<comment type="caution">
    <text evidence="2">The sequence shown here is derived from an EMBL/GenBank/DDBJ whole genome shotgun (WGS) entry which is preliminary data.</text>
</comment>
<reference evidence="2 3" key="1">
    <citation type="submission" date="2023-08" db="EMBL/GenBank/DDBJ databases">
        <authorList>
            <person name="Sharma P."/>
            <person name="Verma V."/>
            <person name="Mohan M.K."/>
            <person name="Dubey A.K."/>
        </authorList>
    </citation>
    <scope>NUCLEOTIDE SEQUENCE [LARGE SCALE GENOMIC DNA]</scope>
    <source>
        <strain evidence="2 3">ADP4</strain>
    </source>
</reference>
<sequence>MDQGWAALLGAAFGALFGGGAAITAAWLGRSGMKMQAQAMIRQASWQADAAHEQWRRQVLRDACIEYVEAARLDVHATRRYHGLVMFNQQGMPRDPEQIFQRYHARGMRLQRAALVLELEGSHEVREATQKVLDAARAIPPLNERLRDNYPEAQEKTQHMWEAIDEFVRVARTHLTGG</sequence>
<protein>
    <recommendedName>
        <fullName evidence="4">Secreted protein</fullName>
    </recommendedName>
</protein>
<keyword evidence="1" id="KW-0812">Transmembrane</keyword>
<evidence type="ECO:0000313" key="3">
    <source>
        <dbReference type="Proteomes" id="UP001348265"/>
    </source>
</evidence>
<keyword evidence="1" id="KW-0472">Membrane</keyword>
<feature type="transmembrane region" description="Helical" evidence="1">
    <location>
        <begin position="6"/>
        <end position="28"/>
    </location>
</feature>
<dbReference type="RefSeq" id="WP_331790051.1">
    <property type="nucleotide sequence ID" value="NZ_JAVFKM010000040.1"/>
</dbReference>
<gene>
    <name evidence="2" type="ORF">RB636_39425</name>
</gene>
<evidence type="ECO:0000256" key="1">
    <source>
        <dbReference type="SAM" id="Phobius"/>
    </source>
</evidence>
<name>A0ABU7X665_9ACTN</name>
<proteinExistence type="predicted"/>
<dbReference type="Proteomes" id="UP001348265">
    <property type="component" value="Unassembled WGS sequence"/>
</dbReference>
<keyword evidence="3" id="KW-1185">Reference proteome</keyword>
<accession>A0ABU7X665</accession>
<organism evidence="2 3">
    <name type="scientific">Streptomyces chrestomyceticus</name>
    <dbReference type="NCBI Taxonomy" id="68185"/>
    <lineage>
        <taxon>Bacteria</taxon>
        <taxon>Bacillati</taxon>
        <taxon>Actinomycetota</taxon>
        <taxon>Actinomycetes</taxon>
        <taxon>Kitasatosporales</taxon>
        <taxon>Streptomycetaceae</taxon>
        <taxon>Streptomyces</taxon>
    </lineage>
</organism>